<sequence length="145" mass="16040">MSMDFNFFMNDVVRQARQEIGAAGYTELTTSEEVEQALAKKGTTLVMVNSVCGCAGGIARPAAAHAVHYDKRPDHLVTVFAGQDKEATEKARSYFTGYPPSSPSFALLKDGKLCTMVERHEIEGHDPMQVVNKLQNAFEEYCEEM</sequence>
<dbReference type="AlphaFoldDB" id="A0A0A8XAK4"/>
<evidence type="ECO:0000313" key="2">
    <source>
        <dbReference type="EMBL" id="GAM16304.1"/>
    </source>
</evidence>
<evidence type="ECO:0000313" key="3">
    <source>
        <dbReference type="Proteomes" id="UP000031014"/>
    </source>
</evidence>
<dbReference type="EMBL" id="BASE01000117">
    <property type="protein sequence ID" value="GAM16304.1"/>
    <property type="molecule type" value="Genomic_DNA"/>
</dbReference>
<dbReference type="PANTHER" id="PTHR40052">
    <property type="entry name" value="UPF0403 PROTEIN YQIW-RELATED"/>
    <property type="match status" value="1"/>
</dbReference>
<name>A0A0A8XAK4_MESS1</name>
<dbReference type="STRING" id="1321606.SAMD00020551_4492"/>
<comment type="caution">
    <text evidence="2">The sequence shown here is derived from an EMBL/GenBank/DDBJ whole genome shotgun (WGS) entry which is preliminary data.</text>
</comment>
<dbReference type="Proteomes" id="UP000031014">
    <property type="component" value="Unassembled WGS sequence"/>
</dbReference>
<dbReference type="NCBIfam" id="TIGR04191">
    <property type="entry name" value="YphP_YqiW"/>
    <property type="match status" value="1"/>
</dbReference>
<dbReference type="Gene3D" id="3.40.30.10">
    <property type="entry name" value="Glutaredoxin"/>
    <property type="match status" value="1"/>
</dbReference>
<proteinExistence type="inferred from homology"/>
<comment type="similarity">
    <text evidence="1">Belongs to the bacilliredoxin family.</text>
</comment>
<dbReference type="PANTHER" id="PTHR40052:SF1">
    <property type="entry name" value="BACILLIREDOXIN BRXB"/>
    <property type="match status" value="1"/>
</dbReference>
<reference evidence="2 3" key="1">
    <citation type="submission" date="2013-06" db="EMBL/GenBank/DDBJ databases">
        <title>Whole genome shotgun sequence of Bacillus selenatarsenatis SF-1.</title>
        <authorList>
            <person name="Kuroda M."/>
            <person name="Sei K."/>
            <person name="Yamashita M."/>
            <person name="Ike M."/>
        </authorList>
    </citation>
    <scope>NUCLEOTIDE SEQUENCE [LARGE SCALE GENOMIC DNA]</scope>
    <source>
        <strain evidence="2 3">SF-1</strain>
    </source>
</reference>
<organism evidence="2 3">
    <name type="scientific">Mesobacillus selenatarsenatis (strain DSM 18680 / JCM 14380 / FERM P-15431 / SF-1)</name>
    <dbReference type="NCBI Taxonomy" id="1321606"/>
    <lineage>
        <taxon>Bacteria</taxon>
        <taxon>Bacillati</taxon>
        <taxon>Bacillota</taxon>
        <taxon>Bacilli</taxon>
        <taxon>Bacillales</taxon>
        <taxon>Bacillaceae</taxon>
        <taxon>Mesobacillus</taxon>
    </lineage>
</organism>
<dbReference type="RefSeq" id="WP_041967914.1">
    <property type="nucleotide sequence ID" value="NZ_BASE01000117.1"/>
</dbReference>
<accession>A0A0A8XAK4</accession>
<dbReference type="OrthoDB" id="9793981at2"/>
<evidence type="ECO:0008006" key="4">
    <source>
        <dbReference type="Google" id="ProtNLM"/>
    </source>
</evidence>
<evidence type="ECO:0000256" key="1">
    <source>
        <dbReference type="ARBA" id="ARBA00038305"/>
    </source>
</evidence>
<dbReference type="Pfam" id="PF06491">
    <property type="entry name" value="Disulph_isomer"/>
    <property type="match status" value="1"/>
</dbReference>
<keyword evidence="3" id="KW-1185">Reference proteome</keyword>
<dbReference type="InterPro" id="IPR009474">
    <property type="entry name" value="BrxB/BrxA"/>
</dbReference>
<gene>
    <name evidence="2" type="ORF">SAMD00020551_4492</name>
</gene>
<protein>
    <recommendedName>
        <fullName evidence="4">BrxA/BrxB family bacilliredoxin</fullName>
    </recommendedName>
</protein>